<reference evidence="10" key="1">
    <citation type="submission" date="2023-01" db="EMBL/GenBank/DDBJ databases">
        <title>Exophiala dermititidis isolated from Cystic Fibrosis Patient.</title>
        <authorList>
            <person name="Kurbessoian T."/>
            <person name="Crocker A."/>
            <person name="Murante D."/>
            <person name="Hogan D.A."/>
            <person name="Stajich J.E."/>
        </authorList>
    </citation>
    <scope>NUCLEOTIDE SEQUENCE</scope>
    <source>
        <strain evidence="10">Ex8</strain>
    </source>
</reference>
<dbReference type="GO" id="GO:0003697">
    <property type="term" value="F:single-stranded DNA binding"/>
    <property type="evidence" value="ECO:0007669"/>
    <property type="project" value="InterPro"/>
</dbReference>
<evidence type="ECO:0000256" key="1">
    <source>
        <dbReference type="ARBA" id="ARBA00004173"/>
    </source>
</evidence>
<keyword evidence="7" id="KW-0687">Ribonucleoprotein</keyword>
<feature type="compositionally biased region" description="Low complexity" evidence="9">
    <location>
        <begin position="604"/>
        <end position="618"/>
    </location>
</feature>
<feature type="region of interest" description="Disordered" evidence="9">
    <location>
        <begin position="1"/>
        <end position="45"/>
    </location>
</feature>
<dbReference type="PANTHER" id="PTHR28184:SF1">
    <property type="entry name" value="LARGE RIBOSOMAL SUBUNIT PROTEIN ML67"/>
    <property type="match status" value="1"/>
</dbReference>
<evidence type="ECO:0000256" key="9">
    <source>
        <dbReference type="SAM" id="MobiDB-lite"/>
    </source>
</evidence>
<keyword evidence="5" id="KW-0496">Mitochondrion</keyword>
<comment type="similarity">
    <text evidence="2">Belongs to the mitochondrion-specific ribosomal protein mL67 family.</text>
</comment>
<keyword evidence="4" id="KW-0805">Transcription regulation</keyword>
<dbReference type="GO" id="GO:0005840">
    <property type="term" value="C:ribosome"/>
    <property type="evidence" value="ECO:0007669"/>
    <property type="project" value="UniProtKB-KW"/>
</dbReference>
<dbReference type="InterPro" id="IPR024629">
    <property type="entry name" value="Ribosomal_mL67"/>
</dbReference>
<keyword evidence="3" id="KW-0689">Ribosomal protein</keyword>
<dbReference type="Proteomes" id="UP001161757">
    <property type="component" value="Unassembled WGS sequence"/>
</dbReference>
<accession>A0AAN6IWH5</accession>
<dbReference type="GO" id="GO:1990904">
    <property type="term" value="C:ribonucleoprotein complex"/>
    <property type="evidence" value="ECO:0007669"/>
    <property type="project" value="UniProtKB-KW"/>
</dbReference>
<comment type="subcellular location">
    <subcellularLocation>
        <location evidence="1">Mitochondrion</location>
    </subcellularLocation>
</comment>
<gene>
    <name evidence="10" type="ORF">HRR80_006450</name>
</gene>
<dbReference type="Pfam" id="PF12829">
    <property type="entry name" value="Mhr1"/>
    <property type="match status" value="1"/>
</dbReference>
<feature type="region of interest" description="Disordered" evidence="9">
    <location>
        <begin position="580"/>
        <end position="621"/>
    </location>
</feature>
<evidence type="ECO:0000256" key="3">
    <source>
        <dbReference type="ARBA" id="ARBA00022980"/>
    </source>
</evidence>
<sequence length="640" mass="72443">MAAAAATTLAHQVPPMSLPPMPRVRPPRMLKGTVSPNTNPQPGGEFPEGLFWVQGKWRARGSNAAKNKRATQTRQAAKALRHETHGLNIYAYRHIRTNQVIYSLTRTLENNKVLRQLVFHGKKTVPASVRRDMWTPYFSIHFPPTPAGALEGLFAFQKLRELSLQRQLSPPDDLIRVTQQDIDTVKSKLGSPADLQEAAVRDEQLAARIPKRGELLPKKLQAQRLMDQKATSVADAAFVLDWISSGPSPLDRMVEIEMNRVARHKDRTKKARRRIHAIRDEEAKKKDEIIRRASLALQDLDPEDRSRLPLPAGALRQLSMEHHGLVDGSKLVDIDQVAELKDAIKEWKGFINIDPNNFDEEEWNRRQYVVRAAEREAIKEWFEEHDTPTTESDSVWNRVSAKRESALKEFEADTKARQEQRHASRREEALKRAEEAATKEHEKRTAAGSNAPSLEQMIGQYKKDALEQFEQQEKQLAAEEQQKSRPDWADTREIKMFWADLNDGLFASAWPQNVIHGPLAPYGVAKALVRETEDRVIEELDDEADAGERTPRTLEVVTSKSVHVIGSGLEDGWLPSELNTIHKEPAPWSPRPADQDGTLAQQSAPDAATAEPAADQQDFGVYYEEPKKGMWARVRGMFGR</sequence>
<dbReference type="PANTHER" id="PTHR28184">
    <property type="entry name" value="MITOCHONDRIAL HOMOLOGOUS RECOMBINATION PROTEIN 1"/>
    <property type="match status" value="1"/>
</dbReference>
<dbReference type="GO" id="GO:0003735">
    <property type="term" value="F:structural constituent of ribosome"/>
    <property type="evidence" value="ECO:0007669"/>
    <property type="project" value="TreeGrafter"/>
</dbReference>
<protein>
    <recommendedName>
        <fullName evidence="8">Large ribosomal subunit protein mL67</fullName>
    </recommendedName>
</protein>
<evidence type="ECO:0000256" key="2">
    <source>
        <dbReference type="ARBA" id="ARBA00010741"/>
    </source>
</evidence>
<comment type="caution">
    <text evidence="10">The sequence shown here is derived from an EMBL/GenBank/DDBJ whole genome shotgun (WGS) entry which is preliminary data.</text>
</comment>
<evidence type="ECO:0000256" key="5">
    <source>
        <dbReference type="ARBA" id="ARBA00023128"/>
    </source>
</evidence>
<name>A0AAN6IWH5_EXODE</name>
<evidence type="ECO:0000313" key="11">
    <source>
        <dbReference type="Proteomes" id="UP001161757"/>
    </source>
</evidence>
<evidence type="ECO:0000313" key="10">
    <source>
        <dbReference type="EMBL" id="KAJ8989731.1"/>
    </source>
</evidence>
<organism evidence="10 11">
    <name type="scientific">Exophiala dermatitidis</name>
    <name type="common">Black yeast-like fungus</name>
    <name type="synonym">Wangiella dermatitidis</name>
    <dbReference type="NCBI Taxonomy" id="5970"/>
    <lineage>
        <taxon>Eukaryota</taxon>
        <taxon>Fungi</taxon>
        <taxon>Dikarya</taxon>
        <taxon>Ascomycota</taxon>
        <taxon>Pezizomycotina</taxon>
        <taxon>Eurotiomycetes</taxon>
        <taxon>Chaetothyriomycetidae</taxon>
        <taxon>Chaetothyriales</taxon>
        <taxon>Herpotrichiellaceae</taxon>
        <taxon>Exophiala</taxon>
    </lineage>
</organism>
<feature type="region of interest" description="Disordered" evidence="9">
    <location>
        <begin position="407"/>
        <end position="454"/>
    </location>
</feature>
<feature type="compositionally biased region" description="Basic and acidic residues" evidence="9">
    <location>
        <begin position="407"/>
        <end position="445"/>
    </location>
</feature>
<feature type="compositionally biased region" description="Low complexity" evidence="9">
    <location>
        <begin position="1"/>
        <end position="15"/>
    </location>
</feature>
<evidence type="ECO:0000256" key="4">
    <source>
        <dbReference type="ARBA" id="ARBA00023015"/>
    </source>
</evidence>
<dbReference type="EMBL" id="JAJGCB010000013">
    <property type="protein sequence ID" value="KAJ8989731.1"/>
    <property type="molecule type" value="Genomic_DNA"/>
</dbReference>
<proteinExistence type="inferred from homology"/>
<dbReference type="AlphaFoldDB" id="A0AAN6IWH5"/>
<keyword evidence="6" id="KW-0804">Transcription</keyword>
<dbReference type="GO" id="GO:0000150">
    <property type="term" value="F:DNA strand exchange activity"/>
    <property type="evidence" value="ECO:0007669"/>
    <property type="project" value="InterPro"/>
</dbReference>
<dbReference type="GO" id="GO:0005739">
    <property type="term" value="C:mitochondrion"/>
    <property type="evidence" value="ECO:0007669"/>
    <property type="project" value="UniProtKB-SubCell"/>
</dbReference>
<evidence type="ECO:0000256" key="6">
    <source>
        <dbReference type="ARBA" id="ARBA00023163"/>
    </source>
</evidence>
<evidence type="ECO:0000256" key="7">
    <source>
        <dbReference type="ARBA" id="ARBA00023274"/>
    </source>
</evidence>
<evidence type="ECO:0000256" key="8">
    <source>
        <dbReference type="ARBA" id="ARBA00035185"/>
    </source>
</evidence>